<evidence type="ECO:0000256" key="3">
    <source>
        <dbReference type="ARBA" id="ARBA00022980"/>
    </source>
</evidence>
<evidence type="ECO:0000256" key="4">
    <source>
        <dbReference type="ARBA" id="ARBA00023128"/>
    </source>
</evidence>
<comment type="similarity">
    <text evidence="6">Belongs to the mitochondrion-specific ribosomal protein mL45 family.</text>
</comment>
<keyword evidence="5" id="KW-0687">Ribonucleoprotein</keyword>
<protein>
    <recommendedName>
        <fullName evidence="7">Large ribosomal subunit protein mL45</fullName>
    </recommendedName>
    <alternativeName>
        <fullName evidence="8">39S ribosomal protein L45, mitochondrial</fullName>
    </alternativeName>
</protein>
<comment type="subcellular location">
    <subcellularLocation>
        <location evidence="1">Mitochondrion</location>
    </subcellularLocation>
</comment>
<dbReference type="AlphaFoldDB" id="A0AA39GRG1"/>
<keyword evidence="4" id="KW-0496">Mitochondrion</keyword>
<dbReference type="InterPro" id="IPR032710">
    <property type="entry name" value="NTF2-like_dom_sf"/>
</dbReference>
<organism evidence="10 11">
    <name type="scientific">Sarocladium strictum</name>
    <name type="common">Black bundle disease fungus</name>
    <name type="synonym">Acremonium strictum</name>
    <dbReference type="NCBI Taxonomy" id="5046"/>
    <lineage>
        <taxon>Eukaryota</taxon>
        <taxon>Fungi</taxon>
        <taxon>Dikarya</taxon>
        <taxon>Ascomycota</taxon>
        <taxon>Pezizomycotina</taxon>
        <taxon>Sordariomycetes</taxon>
        <taxon>Hypocreomycetidae</taxon>
        <taxon>Hypocreales</taxon>
        <taxon>Sarocladiaceae</taxon>
        <taxon>Sarocladium</taxon>
    </lineage>
</organism>
<dbReference type="SUPFAM" id="SSF54427">
    <property type="entry name" value="NTF2-like"/>
    <property type="match status" value="1"/>
</dbReference>
<dbReference type="InterPro" id="IPR007379">
    <property type="entry name" value="Tim44-like_dom"/>
</dbReference>
<evidence type="ECO:0000313" key="10">
    <source>
        <dbReference type="EMBL" id="KAK0390732.1"/>
    </source>
</evidence>
<dbReference type="GO" id="GO:0005739">
    <property type="term" value="C:mitochondrion"/>
    <property type="evidence" value="ECO:0007669"/>
    <property type="project" value="UniProtKB-SubCell"/>
</dbReference>
<proteinExistence type="inferred from homology"/>
<evidence type="ECO:0000256" key="7">
    <source>
        <dbReference type="ARBA" id="ARBA00039448"/>
    </source>
</evidence>
<evidence type="ECO:0000259" key="9">
    <source>
        <dbReference type="SMART" id="SM00978"/>
    </source>
</evidence>
<dbReference type="Gene3D" id="3.10.450.240">
    <property type="match status" value="1"/>
</dbReference>
<evidence type="ECO:0000256" key="1">
    <source>
        <dbReference type="ARBA" id="ARBA00004173"/>
    </source>
</evidence>
<dbReference type="PANTHER" id="PTHR28554:SF1">
    <property type="entry name" value="LARGE RIBOSOMAL SUBUNIT PROTEIN ML45"/>
    <property type="match status" value="1"/>
</dbReference>
<evidence type="ECO:0000256" key="8">
    <source>
        <dbReference type="ARBA" id="ARBA00043031"/>
    </source>
</evidence>
<accession>A0AA39GRG1</accession>
<gene>
    <name evidence="10" type="ORF">NLU13_0235</name>
</gene>
<dbReference type="GO" id="GO:0005840">
    <property type="term" value="C:ribosome"/>
    <property type="evidence" value="ECO:0007669"/>
    <property type="project" value="UniProtKB-KW"/>
</dbReference>
<keyword evidence="3" id="KW-0689">Ribosomal protein</keyword>
<dbReference type="InterPro" id="IPR051975">
    <property type="entry name" value="mtLSU_mL45"/>
</dbReference>
<evidence type="ECO:0000313" key="11">
    <source>
        <dbReference type="Proteomes" id="UP001175261"/>
    </source>
</evidence>
<dbReference type="Proteomes" id="UP001175261">
    <property type="component" value="Unassembled WGS sequence"/>
</dbReference>
<sequence length="310" mass="35546">MVQTPIMRRSATALIAGSRRVPISRTTVLSRSYASFSRNRADREMSRMMKSGPKEPTMSVGYKEAAKAMFADGNSPLFPATFVAVPLSRYPRSITDFLRYQWFRTLSFVGGKLTVWGNRLDSMPGWTSRPRYNPRTRQLATTAKAMYREVLEAFAAGDVEALRKLCTPSYAQRMIAAVSRRDPREEVHFEVVKYHQPWRFPKLKSHQIRAANELDQDQLTEQAVVAISSTQRLTRRNKATGQIVPGSTKVQDKVEFVVLARNMNKKTWEAEPWKVWGTISDTPLDKYLADKAETEEKQDEHVKWKTPVKR</sequence>
<name>A0AA39GRG1_SARSR</name>
<evidence type="ECO:0000256" key="5">
    <source>
        <dbReference type="ARBA" id="ARBA00023274"/>
    </source>
</evidence>
<keyword evidence="2" id="KW-0809">Transit peptide</keyword>
<evidence type="ECO:0000256" key="6">
    <source>
        <dbReference type="ARBA" id="ARBA00038073"/>
    </source>
</evidence>
<dbReference type="Pfam" id="PF04280">
    <property type="entry name" value="Tim44"/>
    <property type="match status" value="1"/>
</dbReference>
<keyword evidence="11" id="KW-1185">Reference proteome</keyword>
<evidence type="ECO:0000256" key="2">
    <source>
        <dbReference type="ARBA" id="ARBA00022946"/>
    </source>
</evidence>
<dbReference type="GO" id="GO:1990904">
    <property type="term" value="C:ribonucleoprotein complex"/>
    <property type="evidence" value="ECO:0007669"/>
    <property type="project" value="UniProtKB-KW"/>
</dbReference>
<reference evidence="10" key="1">
    <citation type="submission" date="2022-10" db="EMBL/GenBank/DDBJ databases">
        <title>Determination and structural analysis of whole genome sequence of Sarocladium strictum F4-1.</title>
        <authorList>
            <person name="Hu L."/>
            <person name="Jiang Y."/>
        </authorList>
    </citation>
    <scope>NUCLEOTIDE SEQUENCE</scope>
    <source>
        <strain evidence="10">F4-1</strain>
    </source>
</reference>
<dbReference type="PANTHER" id="PTHR28554">
    <property type="entry name" value="39S RIBOSOMAL PROTEIN L45, MITOCHONDRIAL"/>
    <property type="match status" value="1"/>
</dbReference>
<feature type="domain" description="Tim44-like" evidence="9">
    <location>
        <begin position="123"/>
        <end position="280"/>
    </location>
</feature>
<comment type="caution">
    <text evidence="10">The sequence shown here is derived from an EMBL/GenBank/DDBJ whole genome shotgun (WGS) entry which is preliminary data.</text>
</comment>
<dbReference type="SMART" id="SM00978">
    <property type="entry name" value="Tim44"/>
    <property type="match status" value="1"/>
</dbReference>
<dbReference type="EMBL" id="JAPDFR010000001">
    <property type="protein sequence ID" value="KAK0390732.1"/>
    <property type="molecule type" value="Genomic_DNA"/>
</dbReference>